<dbReference type="Pfam" id="PF00672">
    <property type="entry name" value="HAMP"/>
    <property type="match status" value="1"/>
</dbReference>
<dbReference type="InterPro" id="IPR003660">
    <property type="entry name" value="HAMP_dom"/>
</dbReference>
<comment type="similarity">
    <text evidence="2">Belongs to the methyl-accepting chemotaxis (MCP) protein family.</text>
</comment>
<dbReference type="PANTHER" id="PTHR32089">
    <property type="entry name" value="METHYL-ACCEPTING CHEMOTAXIS PROTEIN MCPB"/>
    <property type="match status" value="1"/>
</dbReference>
<accession>A0A923EB73</accession>
<keyword evidence="8" id="KW-1185">Reference proteome</keyword>
<name>A0A923EB73_CLOTT</name>
<comment type="caution">
    <text evidence="7">The sequence shown here is derived from an EMBL/GenBank/DDBJ whole genome shotgun (WGS) entry which is preliminary data.</text>
</comment>
<evidence type="ECO:0000259" key="5">
    <source>
        <dbReference type="PROSITE" id="PS50111"/>
    </source>
</evidence>
<dbReference type="SMART" id="SM00304">
    <property type="entry name" value="HAMP"/>
    <property type="match status" value="2"/>
</dbReference>
<keyword evidence="4" id="KW-0812">Transmembrane</keyword>
<evidence type="ECO:0000259" key="6">
    <source>
        <dbReference type="PROSITE" id="PS50885"/>
    </source>
</evidence>
<dbReference type="RefSeq" id="WP_035144558.1">
    <property type="nucleotide sequence ID" value="NZ_JAAZWO010000010.1"/>
</dbReference>
<dbReference type="GO" id="GO:0016020">
    <property type="term" value="C:membrane"/>
    <property type="evidence" value="ECO:0007669"/>
    <property type="project" value="InterPro"/>
</dbReference>
<dbReference type="CDD" id="cd06225">
    <property type="entry name" value="HAMP"/>
    <property type="match status" value="1"/>
</dbReference>
<dbReference type="InterPro" id="IPR004089">
    <property type="entry name" value="MCPsignal_dom"/>
</dbReference>
<feature type="domain" description="HAMP" evidence="6">
    <location>
        <begin position="211"/>
        <end position="266"/>
    </location>
</feature>
<dbReference type="AlphaFoldDB" id="A0A923EB73"/>
<sequence>MLNNLKVKWKIFLLSVILMTFCCTIGVIGYYYISKYNEDMNCMYENNLVAIECLNDNRNQSRAIEADFYYILLNTGNKEKQNDKLNDIEKREKIFNENWERYKKTSVDDVEKEKFPTIESQFQKYSTERNEAIKLAMKGKVTEALNKYYSLQSVADEFQKNLKELAIYNIEDAESVNIESNEQFSMTEKIFIVIFLASVVLGIGLTIIISKSIVTPLALGVKHLNRIANGDFSENIEEELKGRKDEIGDISKAMDLMASSLKTLIKNVKEESNNIGLVFKNISQNINSLNMNIEEVSATTEELSAGMEETSSSSHEMNESSIQIENAVQSIAARAEEGAEAAGEINKRAINIKNNFTESQKKAVNMLMATREDLGKAIEDSKVVEQINVLTEAIMDITSQTNLLALNAAIEAARAGEAGKGFAVVADEIRKLAEESQQAVGEIQNITEKVTNSVENLSTSSNEVLKFMSVEVQNDYTTMLDVSEKYSKDANFIDEMVTEFSSTSEELLSSIQEMARIIEGVSQASNEGANATTNIASKAMNVTGKSNDIIKQVENSEESIHKLHMEISKFII</sequence>
<proteinExistence type="inferred from homology"/>
<dbReference type="PROSITE" id="PS50885">
    <property type="entry name" value="HAMP"/>
    <property type="match status" value="1"/>
</dbReference>
<evidence type="ECO:0000256" key="2">
    <source>
        <dbReference type="ARBA" id="ARBA00029447"/>
    </source>
</evidence>
<dbReference type="PANTHER" id="PTHR32089:SF112">
    <property type="entry name" value="LYSOZYME-LIKE PROTEIN-RELATED"/>
    <property type="match status" value="1"/>
</dbReference>
<evidence type="ECO:0000256" key="3">
    <source>
        <dbReference type="PROSITE-ProRule" id="PRU00284"/>
    </source>
</evidence>
<gene>
    <name evidence="7" type="ORF">HGG79_09750</name>
</gene>
<feature type="transmembrane region" description="Helical" evidence="4">
    <location>
        <begin position="12"/>
        <end position="33"/>
    </location>
</feature>
<organism evidence="7 8">
    <name type="scientific">Clostridium tetanomorphum</name>
    <dbReference type="NCBI Taxonomy" id="1553"/>
    <lineage>
        <taxon>Bacteria</taxon>
        <taxon>Bacillati</taxon>
        <taxon>Bacillota</taxon>
        <taxon>Clostridia</taxon>
        <taxon>Eubacteriales</taxon>
        <taxon>Clostridiaceae</taxon>
        <taxon>Clostridium</taxon>
    </lineage>
</organism>
<protein>
    <submittedName>
        <fullName evidence="7">Methyl-accepting chemotaxis protein</fullName>
    </submittedName>
</protein>
<keyword evidence="4" id="KW-1133">Transmembrane helix</keyword>
<dbReference type="Proteomes" id="UP000563151">
    <property type="component" value="Unassembled WGS sequence"/>
</dbReference>
<keyword evidence="4" id="KW-0472">Membrane</keyword>
<evidence type="ECO:0000313" key="7">
    <source>
        <dbReference type="EMBL" id="MBC2398056.1"/>
    </source>
</evidence>
<reference evidence="7 8" key="1">
    <citation type="submission" date="2020-04" db="EMBL/GenBank/DDBJ databases">
        <title>Genomic insights into acetone-butanol-ethanol (ABE) fermentation by sequencing solventogenic clostridia strains.</title>
        <authorList>
            <person name="Brown S."/>
        </authorList>
    </citation>
    <scope>NUCLEOTIDE SEQUENCE [LARGE SCALE GENOMIC DNA]</scope>
    <source>
        <strain evidence="7 8">DJ011</strain>
    </source>
</reference>
<dbReference type="Pfam" id="PF12729">
    <property type="entry name" value="4HB_MCP_1"/>
    <property type="match status" value="1"/>
</dbReference>
<dbReference type="SMART" id="SM00283">
    <property type="entry name" value="MA"/>
    <property type="match status" value="1"/>
</dbReference>
<feature type="transmembrane region" description="Helical" evidence="4">
    <location>
        <begin position="190"/>
        <end position="209"/>
    </location>
</feature>
<feature type="domain" description="Methyl-accepting transducer" evidence="5">
    <location>
        <begin position="292"/>
        <end position="536"/>
    </location>
</feature>
<dbReference type="InterPro" id="IPR024478">
    <property type="entry name" value="HlyB_4HB_MCP"/>
</dbReference>
<dbReference type="EMBL" id="JAAZWO010000010">
    <property type="protein sequence ID" value="MBC2398056.1"/>
    <property type="molecule type" value="Genomic_DNA"/>
</dbReference>
<dbReference type="Pfam" id="PF00015">
    <property type="entry name" value="MCPsignal"/>
    <property type="match status" value="1"/>
</dbReference>
<dbReference type="GO" id="GO:0007165">
    <property type="term" value="P:signal transduction"/>
    <property type="evidence" value="ECO:0007669"/>
    <property type="project" value="UniProtKB-KW"/>
</dbReference>
<dbReference type="Gene3D" id="6.10.340.10">
    <property type="match status" value="1"/>
</dbReference>
<evidence type="ECO:0000256" key="1">
    <source>
        <dbReference type="ARBA" id="ARBA00023224"/>
    </source>
</evidence>
<dbReference type="PROSITE" id="PS50111">
    <property type="entry name" value="CHEMOTAXIS_TRANSDUC_2"/>
    <property type="match status" value="1"/>
</dbReference>
<dbReference type="Gene3D" id="1.10.287.950">
    <property type="entry name" value="Methyl-accepting chemotaxis protein"/>
    <property type="match status" value="1"/>
</dbReference>
<keyword evidence="1 3" id="KW-0807">Transducer</keyword>
<evidence type="ECO:0000313" key="8">
    <source>
        <dbReference type="Proteomes" id="UP000563151"/>
    </source>
</evidence>
<evidence type="ECO:0000256" key="4">
    <source>
        <dbReference type="SAM" id="Phobius"/>
    </source>
</evidence>
<dbReference type="SUPFAM" id="SSF58104">
    <property type="entry name" value="Methyl-accepting chemotaxis protein (MCP) signaling domain"/>
    <property type="match status" value="1"/>
</dbReference>